<organism evidence="1 2">
    <name type="scientific">Kipferlia bialata</name>
    <dbReference type="NCBI Taxonomy" id="797122"/>
    <lineage>
        <taxon>Eukaryota</taxon>
        <taxon>Metamonada</taxon>
        <taxon>Carpediemonas-like organisms</taxon>
        <taxon>Kipferlia</taxon>
    </lineage>
</organism>
<comment type="caution">
    <text evidence="1">The sequence shown here is derived from an EMBL/GenBank/DDBJ whole genome shotgun (WGS) entry which is preliminary data.</text>
</comment>
<feature type="non-terminal residue" evidence="1">
    <location>
        <position position="1"/>
    </location>
</feature>
<keyword evidence="2" id="KW-1185">Reference proteome</keyword>
<sequence>MSELGSYGFTTMERDVLELNNSFSQLTRHVLMIKQAQAARSASLDSIRVMIEEVSLSDSPQAMERIAVCEQRLQNMTSTLTALRRSTASVATQ</sequence>
<accession>A0A9K3CXL0</accession>
<dbReference type="EMBL" id="BDIP01001825">
    <property type="protein sequence ID" value="GIQ85209.1"/>
    <property type="molecule type" value="Genomic_DNA"/>
</dbReference>
<proteinExistence type="predicted"/>
<dbReference type="Proteomes" id="UP000265618">
    <property type="component" value="Unassembled WGS sequence"/>
</dbReference>
<protein>
    <submittedName>
        <fullName evidence="1">Uncharacterized protein</fullName>
    </submittedName>
</protein>
<evidence type="ECO:0000313" key="2">
    <source>
        <dbReference type="Proteomes" id="UP000265618"/>
    </source>
</evidence>
<reference evidence="1 2" key="1">
    <citation type="journal article" date="2018" name="PLoS ONE">
        <title>The draft genome of Kipferlia bialata reveals reductive genome evolution in fornicate parasites.</title>
        <authorList>
            <person name="Tanifuji G."/>
            <person name="Takabayashi S."/>
            <person name="Kume K."/>
            <person name="Takagi M."/>
            <person name="Nakayama T."/>
            <person name="Kamikawa R."/>
            <person name="Inagaki Y."/>
            <person name="Hashimoto T."/>
        </authorList>
    </citation>
    <scope>NUCLEOTIDE SEQUENCE [LARGE SCALE GENOMIC DNA]</scope>
    <source>
        <strain evidence="1">NY0173</strain>
    </source>
</reference>
<evidence type="ECO:0000313" key="1">
    <source>
        <dbReference type="EMBL" id="GIQ85209.1"/>
    </source>
</evidence>
<gene>
    <name evidence="1" type="ORF">KIPB_006844</name>
</gene>
<dbReference type="AlphaFoldDB" id="A0A9K3CXL0"/>
<name>A0A9K3CXL0_9EUKA</name>